<evidence type="ECO:0000313" key="2">
    <source>
        <dbReference type="EMBL" id="MFC5522313.1"/>
    </source>
</evidence>
<keyword evidence="1" id="KW-0472">Membrane</keyword>
<name>A0ABW0QBX8_9BURK</name>
<feature type="transmembrane region" description="Helical" evidence="1">
    <location>
        <begin position="28"/>
        <end position="48"/>
    </location>
</feature>
<dbReference type="RefSeq" id="WP_084389408.1">
    <property type="nucleotide sequence ID" value="NZ_JBHSMX010000024.1"/>
</dbReference>
<evidence type="ECO:0000256" key="1">
    <source>
        <dbReference type="SAM" id="Phobius"/>
    </source>
</evidence>
<comment type="caution">
    <text evidence="2">The sequence shown here is derived from an EMBL/GenBank/DDBJ whole genome shotgun (WGS) entry which is preliminary data.</text>
</comment>
<reference evidence="3" key="1">
    <citation type="journal article" date="2019" name="Int. J. Syst. Evol. Microbiol.">
        <title>The Global Catalogue of Microorganisms (GCM) 10K type strain sequencing project: providing services to taxonomists for standard genome sequencing and annotation.</title>
        <authorList>
            <consortium name="The Broad Institute Genomics Platform"/>
            <consortium name="The Broad Institute Genome Sequencing Center for Infectious Disease"/>
            <person name="Wu L."/>
            <person name="Ma J."/>
        </authorList>
    </citation>
    <scope>NUCLEOTIDE SEQUENCE [LARGE SCALE GENOMIC DNA]</scope>
    <source>
        <strain evidence="3">CGMCC 4.7277</strain>
    </source>
</reference>
<feature type="transmembrane region" description="Helical" evidence="1">
    <location>
        <begin position="5"/>
        <end position="22"/>
    </location>
</feature>
<dbReference type="EMBL" id="JBHSMX010000024">
    <property type="protein sequence ID" value="MFC5522313.1"/>
    <property type="molecule type" value="Genomic_DNA"/>
</dbReference>
<sequence length="50" mass="5218">MSLSLSIGPIVALIAGILILLIPRLLNYIVAVYLIVIGLTGLFGVGAIRL</sequence>
<keyword evidence="1" id="KW-0812">Transmembrane</keyword>
<gene>
    <name evidence="2" type="ORF">ACFPP7_15540</name>
</gene>
<proteinExistence type="predicted"/>
<organism evidence="2 3">
    <name type="scientific">Polaromonas jejuensis</name>
    <dbReference type="NCBI Taxonomy" id="457502"/>
    <lineage>
        <taxon>Bacteria</taxon>
        <taxon>Pseudomonadati</taxon>
        <taxon>Pseudomonadota</taxon>
        <taxon>Betaproteobacteria</taxon>
        <taxon>Burkholderiales</taxon>
        <taxon>Comamonadaceae</taxon>
        <taxon>Polaromonas</taxon>
    </lineage>
</organism>
<keyword evidence="3" id="KW-1185">Reference proteome</keyword>
<protein>
    <submittedName>
        <fullName evidence="2">DUF3096 domain-containing protein</fullName>
    </submittedName>
</protein>
<accession>A0ABW0QBX8</accession>
<dbReference type="Pfam" id="PF11295">
    <property type="entry name" value="DUF3096"/>
    <property type="match status" value="1"/>
</dbReference>
<keyword evidence="1" id="KW-1133">Transmembrane helix</keyword>
<dbReference type="InterPro" id="IPR021446">
    <property type="entry name" value="DUF3096"/>
</dbReference>
<evidence type="ECO:0000313" key="3">
    <source>
        <dbReference type="Proteomes" id="UP001596084"/>
    </source>
</evidence>
<dbReference type="Proteomes" id="UP001596084">
    <property type="component" value="Unassembled WGS sequence"/>
</dbReference>